<dbReference type="PRINTS" id="PR01004">
    <property type="entry name" value="FLGFLIJ"/>
</dbReference>
<proteinExistence type="inferred from homology"/>
<dbReference type="Gene3D" id="1.10.287.1700">
    <property type="match status" value="1"/>
</dbReference>
<dbReference type="PANTHER" id="PTHR38786:SF1">
    <property type="entry name" value="FLAGELLAR FLIJ PROTEIN"/>
    <property type="match status" value="1"/>
</dbReference>
<dbReference type="PANTHER" id="PTHR38786">
    <property type="entry name" value="FLAGELLAR FLIJ PROTEIN"/>
    <property type="match status" value="1"/>
</dbReference>
<dbReference type="InterPro" id="IPR012823">
    <property type="entry name" value="Flagell_FliJ"/>
</dbReference>
<dbReference type="PIRSF" id="PIRSF019404">
    <property type="entry name" value="FliJ"/>
    <property type="match status" value="1"/>
</dbReference>
<evidence type="ECO:0000256" key="9">
    <source>
        <dbReference type="ARBA" id="ARBA00023136"/>
    </source>
</evidence>
<keyword evidence="11" id="KW-0969">Cilium</keyword>
<comment type="caution">
    <text evidence="11">The sequence shown here is derived from an EMBL/GenBank/DDBJ whole genome shotgun (WGS) entry which is preliminary data.</text>
</comment>
<dbReference type="InterPro" id="IPR052570">
    <property type="entry name" value="FliJ"/>
</dbReference>
<dbReference type="Proteomes" id="UP000288405">
    <property type="component" value="Unassembled WGS sequence"/>
</dbReference>
<evidence type="ECO:0000256" key="8">
    <source>
        <dbReference type="ARBA" id="ARBA00022927"/>
    </source>
</evidence>
<keyword evidence="5" id="KW-1003">Cell membrane</keyword>
<organism evidence="11 12">
    <name type="scientific">Aliidiomarina sanyensis</name>
    <dbReference type="NCBI Taxonomy" id="1249555"/>
    <lineage>
        <taxon>Bacteria</taxon>
        <taxon>Pseudomonadati</taxon>
        <taxon>Pseudomonadota</taxon>
        <taxon>Gammaproteobacteria</taxon>
        <taxon>Alteromonadales</taxon>
        <taxon>Idiomarinaceae</taxon>
        <taxon>Aliidiomarina</taxon>
    </lineage>
</organism>
<dbReference type="Pfam" id="PF02050">
    <property type="entry name" value="FliJ"/>
    <property type="match status" value="1"/>
</dbReference>
<dbReference type="GO" id="GO:0006935">
    <property type="term" value="P:chemotaxis"/>
    <property type="evidence" value="ECO:0007669"/>
    <property type="project" value="UniProtKB-KW"/>
</dbReference>
<keyword evidence="4" id="KW-0813">Transport</keyword>
<reference evidence="11 12" key="1">
    <citation type="journal article" date="2011" name="Front. Microbiol.">
        <title>Genomic signatures of strain selection and enhancement in Bacillus atrophaeus var. globigii, a historical biowarfare simulant.</title>
        <authorList>
            <person name="Gibbons H.S."/>
            <person name="Broomall S.M."/>
            <person name="McNew L.A."/>
            <person name="Daligault H."/>
            <person name="Chapman C."/>
            <person name="Bruce D."/>
            <person name="Karavis M."/>
            <person name="Krepps M."/>
            <person name="McGregor P.A."/>
            <person name="Hong C."/>
            <person name="Park K.H."/>
            <person name="Akmal A."/>
            <person name="Feldman A."/>
            <person name="Lin J.S."/>
            <person name="Chang W.E."/>
            <person name="Higgs B.W."/>
            <person name="Demirev P."/>
            <person name="Lindquist J."/>
            <person name="Liem A."/>
            <person name="Fochler E."/>
            <person name="Read T.D."/>
            <person name="Tapia R."/>
            <person name="Johnson S."/>
            <person name="Bishop-Lilly K.A."/>
            <person name="Detter C."/>
            <person name="Han C."/>
            <person name="Sozhamannan S."/>
            <person name="Rosenzweig C.N."/>
            <person name="Skowronski E.W."/>
        </authorList>
    </citation>
    <scope>NUCLEOTIDE SEQUENCE [LARGE SCALE GENOMIC DNA]</scope>
    <source>
        <strain evidence="11 12">GYP-17</strain>
    </source>
</reference>
<dbReference type="EMBL" id="PIPM01000002">
    <property type="protein sequence ID" value="RUO35821.1"/>
    <property type="molecule type" value="Genomic_DNA"/>
</dbReference>
<keyword evidence="11" id="KW-0966">Cell projection</keyword>
<sequence>MTRSNALETLTDLAREARDKAGQLLASDRKNEHQILAHQEMLMNYRQEYADQLQQLMMSGIDPVTLYNYRQFLMSLDDSIQKASQALRQQNHKVQASKKNWQQEQQKLTSYTTLQDRRHAQVRQQAARQEQRQTDEFTTNRAARTVGLHVVGSED</sequence>
<dbReference type="GO" id="GO:0071973">
    <property type="term" value="P:bacterial-type flagellum-dependent cell motility"/>
    <property type="evidence" value="ECO:0007669"/>
    <property type="project" value="InterPro"/>
</dbReference>
<dbReference type="InterPro" id="IPR018006">
    <property type="entry name" value="Flag_FliJ_proteobac"/>
</dbReference>
<comment type="subcellular location">
    <subcellularLocation>
        <location evidence="1">Cell membrane</location>
        <topology evidence="1">Peripheral membrane protein</topology>
        <orientation evidence="1">Cytoplasmic side</orientation>
    </subcellularLocation>
</comment>
<dbReference type="InterPro" id="IPR053716">
    <property type="entry name" value="Flag_assembly_chemotaxis_eff"/>
</dbReference>
<evidence type="ECO:0000256" key="3">
    <source>
        <dbReference type="ARBA" id="ARBA00020392"/>
    </source>
</evidence>
<dbReference type="NCBIfam" id="TIGR02473">
    <property type="entry name" value="flagell_FliJ"/>
    <property type="match status" value="1"/>
</dbReference>
<evidence type="ECO:0000256" key="10">
    <source>
        <dbReference type="ARBA" id="ARBA00023225"/>
    </source>
</evidence>
<name>A0A432WPY1_9GAMM</name>
<evidence type="ECO:0000313" key="11">
    <source>
        <dbReference type="EMBL" id="RUO35821.1"/>
    </source>
</evidence>
<evidence type="ECO:0000256" key="7">
    <source>
        <dbReference type="ARBA" id="ARBA00022795"/>
    </source>
</evidence>
<evidence type="ECO:0000256" key="5">
    <source>
        <dbReference type="ARBA" id="ARBA00022475"/>
    </source>
</evidence>
<evidence type="ECO:0000313" key="12">
    <source>
        <dbReference type="Proteomes" id="UP000288405"/>
    </source>
</evidence>
<comment type="similarity">
    <text evidence="2">Belongs to the FliJ family.</text>
</comment>
<keyword evidence="6" id="KW-0145">Chemotaxis</keyword>
<gene>
    <name evidence="11" type="primary">fliJ</name>
    <name evidence="11" type="ORF">CWE11_03450</name>
</gene>
<evidence type="ECO:0000256" key="1">
    <source>
        <dbReference type="ARBA" id="ARBA00004413"/>
    </source>
</evidence>
<accession>A0A432WPY1</accession>
<dbReference type="GO" id="GO:0044781">
    <property type="term" value="P:bacterial-type flagellum organization"/>
    <property type="evidence" value="ECO:0007669"/>
    <property type="project" value="UniProtKB-KW"/>
</dbReference>
<dbReference type="OrthoDB" id="6465096at2"/>
<dbReference type="GO" id="GO:0009288">
    <property type="term" value="C:bacterial-type flagellum"/>
    <property type="evidence" value="ECO:0007669"/>
    <property type="project" value="InterPro"/>
</dbReference>
<keyword evidence="12" id="KW-1185">Reference proteome</keyword>
<evidence type="ECO:0000256" key="2">
    <source>
        <dbReference type="ARBA" id="ARBA00010004"/>
    </source>
</evidence>
<dbReference type="GO" id="GO:0003774">
    <property type="term" value="F:cytoskeletal motor activity"/>
    <property type="evidence" value="ECO:0007669"/>
    <property type="project" value="InterPro"/>
</dbReference>
<protein>
    <recommendedName>
        <fullName evidence="3">Flagellar FliJ protein</fullName>
    </recommendedName>
</protein>
<dbReference type="RefSeq" id="WP_126776200.1">
    <property type="nucleotide sequence ID" value="NZ_PIPM01000002.1"/>
</dbReference>
<keyword evidence="8" id="KW-0653">Protein transport</keyword>
<dbReference type="AlphaFoldDB" id="A0A432WPY1"/>
<dbReference type="GO" id="GO:0015031">
    <property type="term" value="P:protein transport"/>
    <property type="evidence" value="ECO:0007669"/>
    <property type="project" value="UniProtKB-KW"/>
</dbReference>
<keyword evidence="11" id="KW-0282">Flagellum</keyword>
<evidence type="ECO:0000256" key="4">
    <source>
        <dbReference type="ARBA" id="ARBA00022448"/>
    </source>
</evidence>
<keyword evidence="9" id="KW-0472">Membrane</keyword>
<keyword evidence="10" id="KW-1006">Bacterial flagellum protein export</keyword>
<keyword evidence="7" id="KW-1005">Bacterial flagellum biogenesis</keyword>
<dbReference type="GO" id="GO:0005886">
    <property type="term" value="C:plasma membrane"/>
    <property type="evidence" value="ECO:0007669"/>
    <property type="project" value="UniProtKB-SubCell"/>
</dbReference>
<evidence type="ECO:0000256" key="6">
    <source>
        <dbReference type="ARBA" id="ARBA00022500"/>
    </source>
</evidence>